<dbReference type="PROSITE" id="PS51123">
    <property type="entry name" value="OMPA_2"/>
    <property type="match status" value="1"/>
</dbReference>
<evidence type="ECO:0000256" key="4">
    <source>
        <dbReference type="PROSITE-ProRule" id="PRU00473"/>
    </source>
</evidence>
<sequence length="624" mass="70912">MRMIWLICGILLYGCGASQQVGRVEKSPDIPLAKCLALFQEGDWNETLKCLDLIKESARDQSYFDLKGSTLLRQDKPRRASEAFEKALERDTTRQNPYLYVKWGESLWQNHEFLEAGKAMGTYLDLVANPKPEIKNRLAYFIRSATVADSLYRVPRQFYPNPFSAAINTDNHELGISMTYDRRNLIITRRADQEDLYESQWRQGQWQPARPMDIFNTPDNEGAAAISGDGHLLVFTACNRPQGVGSCDLYFSRLSDTGWTSPSLMPDINTRHWDSQPTLSPDGRVIVFSSERPGGYGGRDLWLSVWRENRWIQPINLGPKINSPGNEENPFLHADEYTLYFTSDYWPGFGGRDLFMAHRLHGNQWSKPVNLGYPINSLQNEEGVFIESSGQTGYFSSARNGQFDLYSFEVDRAIQPRPALLYKMIVVDSATLNPLQGFSVQVYDKTQNELVRSSVTDSEGHTAFLISGNRTYGITVSGKDYGIYSYKKILEQKINQDITDTIQMAPVQDERTIILENVHFRSGESQLLESSDVELNELADYLLKNRKLTIMLWGHTDSVGQASDNQILSQERAEAVKSFLVRKGVAPGRIEARGMGESQPLTTNETVEGRQRNRRTEIRIITNE</sequence>
<evidence type="ECO:0000313" key="6">
    <source>
        <dbReference type="EMBL" id="MBY5958060.1"/>
    </source>
</evidence>
<evidence type="ECO:0000256" key="2">
    <source>
        <dbReference type="ARBA" id="ARBA00023136"/>
    </source>
</evidence>
<dbReference type="InterPro" id="IPR006665">
    <property type="entry name" value="OmpA-like"/>
</dbReference>
<reference evidence="6" key="1">
    <citation type="submission" date="2021-06" db="EMBL/GenBank/DDBJ databases">
        <title>44 bacteria genomes isolated from Dapeng, Shenzhen.</title>
        <authorList>
            <person name="Zheng W."/>
            <person name="Yu S."/>
            <person name="Huang Y."/>
        </authorList>
    </citation>
    <scope>NUCLEOTIDE SEQUENCE</scope>
    <source>
        <strain evidence="6">DP5N28-2</strain>
    </source>
</reference>
<name>A0A953HTI9_9BACT</name>
<dbReference type="Gene3D" id="1.25.40.10">
    <property type="entry name" value="Tetratricopeptide repeat domain"/>
    <property type="match status" value="1"/>
</dbReference>
<protein>
    <submittedName>
        <fullName evidence="6">OmpA family protein</fullName>
    </submittedName>
</protein>
<dbReference type="Pfam" id="PF00691">
    <property type="entry name" value="OmpA"/>
    <property type="match status" value="1"/>
</dbReference>
<organism evidence="6 7">
    <name type="scientific">Membranihabitans marinus</name>
    <dbReference type="NCBI Taxonomy" id="1227546"/>
    <lineage>
        <taxon>Bacteria</taxon>
        <taxon>Pseudomonadati</taxon>
        <taxon>Bacteroidota</taxon>
        <taxon>Saprospiria</taxon>
        <taxon>Saprospirales</taxon>
        <taxon>Saprospiraceae</taxon>
        <taxon>Membranihabitans</taxon>
    </lineage>
</organism>
<dbReference type="InterPro" id="IPR006690">
    <property type="entry name" value="OMPA-like_CS"/>
</dbReference>
<feature type="domain" description="OmpA-like" evidence="5">
    <location>
        <begin position="507"/>
        <end position="624"/>
    </location>
</feature>
<dbReference type="Pfam" id="PF07676">
    <property type="entry name" value="PD40"/>
    <property type="match status" value="2"/>
</dbReference>
<proteinExistence type="predicted"/>
<dbReference type="EMBL" id="JAHVHU010000007">
    <property type="protein sequence ID" value="MBY5958060.1"/>
    <property type="molecule type" value="Genomic_DNA"/>
</dbReference>
<dbReference type="InterPro" id="IPR011659">
    <property type="entry name" value="WD40"/>
</dbReference>
<dbReference type="InterPro" id="IPR036737">
    <property type="entry name" value="OmpA-like_sf"/>
</dbReference>
<dbReference type="InterPro" id="IPR006664">
    <property type="entry name" value="OMP_bac"/>
</dbReference>
<dbReference type="Gene3D" id="3.30.1330.60">
    <property type="entry name" value="OmpA-like domain"/>
    <property type="match status" value="1"/>
</dbReference>
<dbReference type="SUPFAM" id="SSF48452">
    <property type="entry name" value="TPR-like"/>
    <property type="match status" value="1"/>
</dbReference>
<comment type="caution">
    <text evidence="6">The sequence shown here is derived from an EMBL/GenBank/DDBJ whole genome shotgun (WGS) entry which is preliminary data.</text>
</comment>
<evidence type="ECO:0000259" key="5">
    <source>
        <dbReference type="PROSITE" id="PS51123"/>
    </source>
</evidence>
<evidence type="ECO:0000256" key="3">
    <source>
        <dbReference type="ARBA" id="ARBA00023237"/>
    </source>
</evidence>
<dbReference type="PRINTS" id="PR01021">
    <property type="entry name" value="OMPADOMAIN"/>
</dbReference>
<dbReference type="RefSeq" id="WP_222579594.1">
    <property type="nucleotide sequence ID" value="NZ_JAHVHU010000007.1"/>
</dbReference>
<accession>A0A953HTI9</accession>
<dbReference type="InterPro" id="IPR011990">
    <property type="entry name" value="TPR-like_helical_dom_sf"/>
</dbReference>
<dbReference type="Proteomes" id="UP000753961">
    <property type="component" value="Unassembled WGS sequence"/>
</dbReference>
<dbReference type="InterPro" id="IPR050330">
    <property type="entry name" value="Bact_OuterMem_StrucFunc"/>
</dbReference>
<keyword evidence="7" id="KW-1185">Reference proteome</keyword>
<keyword evidence="2 4" id="KW-0472">Membrane</keyword>
<dbReference type="PROSITE" id="PS51257">
    <property type="entry name" value="PROKAR_LIPOPROTEIN"/>
    <property type="match status" value="1"/>
</dbReference>
<dbReference type="InterPro" id="IPR011042">
    <property type="entry name" value="6-blade_b-propeller_TolB-like"/>
</dbReference>
<dbReference type="AlphaFoldDB" id="A0A953HTI9"/>
<dbReference type="Gene3D" id="2.120.10.30">
    <property type="entry name" value="TolB, C-terminal domain"/>
    <property type="match status" value="1"/>
</dbReference>
<dbReference type="SUPFAM" id="SSF103088">
    <property type="entry name" value="OmpA-like"/>
    <property type="match status" value="1"/>
</dbReference>
<dbReference type="CDD" id="cd07185">
    <property type="entry name" value="OmpA_C-like"/>
    <property type="match status" value="1"/>
</dbReference>
<dbReference type="PANTHER" id="PTHR30329:SF21">
    <property type="entry name" value="LIPOPROTEIN YIAD-RELATED"/>
    <property type="match status" value="1"/>
</dbReference>
<evidence type="ECO:0000256" key="1">
    <source>
        <dbReference type="ARBA" id="ARBA00004442"/>
    </source>
</evidence>
<dbReference type="GO" id="GO:0009279">
    <property type="term" value="C:cell outer membrane"/>
    <property type="evidence" value="ECO:0007669"/>
    <property type="project" value="UniProtKB-SubCell"/>
</dbReference>
<gene>
    <name evidence="6" type="ORF">KUV50_07960</name>
</gene>
<dbReference type="PROSITE" id="PS01068">
    <property type="entry name" value="OMPA_1"/>
    <property type="match status" value="1"/>
</dbReference>
<dbReference type="PANTHER" id="PTHR30329">
    <property type="entry name" value="STATOR ELEMENT OF FLAGELLAR MOTOR COMPLEX"/>
    <property type="match status" value="1"/>
</dbReference>
<evidence type="ECO:0000313" key="7">
    <source>
        <dbReference type="Proteomes" id="UP000753961"/>
    </source>
</evidence>
<comment type="subcellular location">
    <subcellularLocation>
        <location evidence="1">Cell outer membrane</location>
    </subcellularLocation>
</comment>
<dbReference type="SUPFAM" id="SSF82171">
    <property type="entry name" value="DPP6 N-terminal domain-like"/>
    <property type="match status" value="1"/>
</dbReference>
<keyword evidence="3" id="KW-0998">Cell outer membrane</keyword>